<keyword evidence="2" id="KW-1185">Reference proteome</keyword>
<dbReference type="Proteomes" id="UP000485058">
    <property type="component" value="Unassembled WGS sequence"/>
</dbReference>
<gene>
    <name evidence="1" type="ORF">HaLaN_24076</name>
</gene>
<reference evidence="1 2" key="1">
    <citation type="submission" date="2020-02" db="EMBL/GenBank/DDBJ databases">
        <title>Draft genome sequence of Haematococcus lacustris strain NIES-144.</title>
        <authorList>
            <person name="Morimoto D."/>
            <person name="Nakagawa S."/>
            <person name="Yoshida T."/>
            <person name="Sawayama S."/>
        </authorList>
    </citation>
    <scope>NUCLEOTIDE SEQUENCE [LARGE SCALE GENOMIC DNA]</scope>
    <source>
        <strain evidence="1 2">NIES-144</strain>
    </source>
</reference>
<dbReference type="EMBL" id="BLLF01002988">
    <property type="protein sequence ID" value="GFH26006.1"/>
    <property type="molecule type" value="Genomic_DNA"/>
</dbReference>
<dbReference type="AlphaFoldDB" id="A0A6A0A220"/>
<comment type="caution">
    <text evidence="1">The sequence shown here is derived from an EMBL/GenBank/DDBJ whole genome shotgun (WGS) entry which is preliminary data.</text>
</comment>
<sequence>MTAPSTAPPDPSAQAAAGAQAGLRVALACSLQLTPLLEQGRMGSQSMVVALRSLAALKLYSEQLCDQAVSAALARLQH</sequence>
<evidence type="ECO:0000313" key="2">
    <source>
        <dbReference type="Proteomes" id="UP000485058"/>
    </source>
</evidence>
<proteinExistence type="predicted"/>
<evidence type="ECO:0000313" key="1">
    <source>
        <dbReference type="EMBL" id="GFH26006.1"/>
    </source>
</evidence>
<organism evidence="1 2">
    <name type="scientific">Haematococcus lacustris</name>
    <name type="common">Green alga</name>
    <name type="synonym">Haematococcus pluvialis</name>
    <dbReference type="NCBI Taxonomy" id="44745"/>
    <lineage>
        <taxon>Eukaryota</taxon>
        <taxon>Viridiplantae</taxon>
        <taxon>Chlorophyta</taxon>
        <taxon>core chlorophytes</taxon>
        <taxon>Chlorophyceae</taxon>
        <taxon>CS clade</taxon>
        <taxon>Chlamydomonadales</taxon>
        <taxon>Haematococcaceae</taxon>
        <taxon>Haematococcus</taxon>
    </lineage>
</organism>
<protein>
    <submittedName>
        <fullName evidence="1">Uncharacterized protein</fullName>
    </submittedName>
</protein>
<name>A0A6A0A220_HAELA</name>
<accession>A0A6A0A220</accession>